<organism evidence="1 2">
    <name type="scientific">Pseudonocardia halophobica</name>
    <dbReference type="NCBI Taxonomy" id="29401"/>
    <lineage>
        <taxon>Bacteria</taxon>
        <taxon>Bacillati</taxon>
        <taxon>Actinomycetota</taxon>
        <taxon>Actinomycetes</taxon>
        <taxon>Pseudonocardiales</taxon>
        <taxon>Pseudonocardiaceae</taxon>
        <taxon>Pseudonocardia</taxon>
    </lineage>
</organism>
<reference evidence="1" key="1">
    <citation type="journal article" date="2014" name="Int. J. Syst. Evol. Microbiol.">
        <title>Complete genome sequence of Corynebacterium casei LMG S-19264T (=DSM 44701T), isolated from a smear-ripened cheese.</title>
        <authorList>
            <consortium name="US DOE Joint Genome Institute (JGI-PGF)"/>
            <person name="Walter F."/>
            <person name="Albersmeier A."/>
            <person name="Kalinowski J."/>
            <person name="Ruckert C."/>
        </authorList>
    </citation>
    <scope>NUCLEOTIDE SEQUENCE</scope>
    <source>
        <strain evidence="1">VKM Ac-1069</strain>
    </source>
</reference>
<sequence>MMWGAWGMTGAVWLVGLLLVLLAAAAGAAAGTVAVARRGLPAIGDDARDPGRARRILDERLAAGEIDLDEHERLRAALAPLERSDR</sequence>
<evidence type="ECO:0000313" key="2">
    <source>
        <dbReference type="Proteomes" id="UP001143463"/>
    </source>
</evidence>
<evidence type="ECO:0008006" key="3">
    <source>
        <dbReference type="Google" id="ProtNLM"/>
    </source>
</evidence>
<protein>
    <recommendedName>
        <fullName evidence="3">SHOCT domain-containing protein</fullName>
    </recommendedName>
</protein>
<gene>
    <name evidence="1" type="ORF">GCM10017577_06440</name>
</gene>
<proteinExistence type="predicted"/>
<accession>A0A9W6L1V0</accession>
<reference evidence="1" key="2">
    <citation type="submission" date="2023-01" db="EMBL/GenBank/DDBJ databases">
        <authorList>
            <person name="Sun Q."/>
            <person name="Evtushenko L."/>
        </authorList>
    </citation>
    <scope>NUCLEOTIDE SEQUENCE</scope>
    <source>
        <strain evidence="1">VKM Ac-1069</strain>
    </source>
</reference>
<dbReference type="EMBL" id="BSFQ01000002">
    <property type="protein sequence ID" value="GLL09504.1"/>
    <property type="molecule type" value="Genomic_DNA"/>
</dbReference>
<name>A0A9W6L1V0_9PSEU</name>
<dbReference type="AlphaFoldDB" id="A0A9W6L1V0"/>
<dbReference type="Proteomes" id="UP001143463">
    <property type="component" value="Unassembled WGS sequence"/>
</dbReference>
<keyword evidence="2" id="KW-1185">Reference proteome</keyword>
<evidence type="ECO:0000313" key="1">
    <source>
        <dbReference type="EMBL" id="GLL09504.1"/>
    </source>
</evidence>
<comment type="caution">
    <text evidence="1">The sequence shown here is derived from an EMBL/GenBank/DDBJ whole genome shotgun (WGS) entry which is preliminary data.</text>
</comment>